<name>A0A175VRB8_9PEZI</name>
<evidence type="ECO:0000313" key="2">
    <source>
        <dbReference type="EMBL" id="KXX73749.1"/>
    </source>
</evidence>
<organism evidence="2 3">
    <name type="scientific">Madurella mycetomatis</name>
    <dbReference type="NCBI Taxonomy" id="100816"/>
    <lineage>
        <taxon>Eukaryota</taxon>
        <taxon>Fungi</taxon>
        <taxon>Dikarya</taxon>
        <taxon>Ascomycota</taxon>
        <taxon>Pezizomycotina</taxon>
        <taxon>Sordariomycetes</taxon>
        <taxon>Sordariomycetidae</taxon>
        <taxon>Sordariales</taxon>
        <taxon>Sordariales incertae sedis</taxon>
        <taxon>Madurella</taxon>
    </lineage>
</organism>
<accession>A0A175VRB8</accession>
<evidence type="ECO:0000313" key="3">
    <source>
        <dbReference type="Proteomes" id="UP000078237"/>
    </source>
</evidence>
<dbReference type="Proteomes" id="UP000078237">
    <property type="component" value="Unassembled WGS sequence"/>
</dbReference>
<protein>
    <recommendedName>
        <fullName evidence="4">GP-PDE domain-containing protein</fullName>
    </recommendedName>
</protein>
<proteinExistence type="predicted"/>
<dbReference type="VEuPathDB" id="FungiDB:MMYC01_209396"/>
<keyword evidence="1" id="KW-0472">Membrane</keyword>
<evidence type="ECO:0008006" key="4">
    <source>
        <dbReference type="Google" id="ProtNLM"/>
    </source>
</evidence>
<keyword evidence="3" id="KW-1185">Reference proteome</keyword>
<evidence type="ECO:0000256" key="1">
    <source>
        <dbReference type="SAM" id="Phobius"/>
    </source>
</evidence>
<reference evidence="2 3" key="1">
    <citation type="journal article" date="2016" name="Genome Announc.">
        <title>Genome Sequence of Madurella mycetomatis mm55, Isolated from a Human Mycetoma Case in Sudan.</title>
        <authorList>
            <person name="Smit S."/>
            <person name="Derks M.F."/>
            <person name="Bervoets S."/>
            <person name="Fahal A."/>
            <person name="van Leeuwen W."/>
            <person name="van Belkum A."/>
            <person name="van de Sande W.W."/>
        </authorList>
    </citation>
    <scope>NUCLEOTIDE SEQUENCE [LARGE SCALE GENOMIC DNA]</scope>
    <source>
        <strain evidence="3">mm55</strain>
    </source>
</reference>
<keyword evidence="1" id="KW-1133">Transmembrane helix</keyword>
<gene>
    <name evidence="2" type="ORF">MMYC01_209396</name>
</gene>
<comment type="caution">
    <text evidence="2">The sequence shown here is derived from an EMBL/GenBank/DDBJ whole genome shotgun (WGS) entry which is preliminary data.</text>
</comment>
<feature type="transmembrane region" description="Helical" evidence="1">
    <location>
        <begin position="69"/>
        <end position="87"/>
    </location>
</feature>
<keyword evidence="1" id="KW-0812">Transmembrane</keyword>
<dbReference type="EMBL" id="LCTW02000427">
    <property type="protein sequence ID" value="KXX73749.1"/>
    <property type="molecule type" value="Genomic_DNA"/>
</dbReference>
<dbReference type="AlphaFoldDB" id="A0A175VRB8"/>
<sequence length="116" mass="12715">MEWCVRKDVDGVITDDPQLMWEVRKRMGGGSDGDWYEEEEGSVGKGVVVGAAAGRTRRGRSWLGALGSYVKAGLLQAATMVFVLMLWRRLDARGRNGRGREQGGEAAVHVPIKVKV</sequence>